<sequence>MLPAPTSSRLALYPVIMSLEQIAVTSARNQQAKIRNVIISSNWSKKPLPGRRNHSDFLDTIKARHSAFPAEVVNTMSPLLFGKINAHKQKRLVLSSTKISLESSYQCRILL</sequence>
<dbReference type="AlphaFoldDB" id="A0AAE0ZY32"/>
<gene>
    <name evidence="1" type="ORF">RRG08_032501</name>
</gene>
<organism evidence="1 2">
    <name type="scientific">Elysia crispata</name>
    <name type="common">lettuce slug</name>
    <dbReference type="NCBI Taxonomy" id="231223"/>
    <lineage>
        <taxon>Eukaryota</taxon>
        <taxon>Metazoa</taxon>
        <taxon>Spiralia</taxon>
        <taxon>Lophotrochozoa</taxon>
        <taxon>Mollusca</taxon>
        <taxon>Gastropoda</taxon>
        <taxon>Heterobranchia</taxon>
        <taxon>Euthyneura</taxon>
        <taxon>Panpulmonata</taxon>
        <taxon>Sacoglossa</taxon>
        <taxon>Placobranchoidea</taxon>
        <taxon>Plakobranchidae</taxon>
        <taxon>Elysia</taxon>
    </lineage>
</organism>
<keyword evidence="2" id="KW-1185">Reference proteome</keyword>
<name>A0AAE0ZY32_9GAST</name>
<reference evidence="1" key="1">
    <citation type="journal article" date="2023" name="G3 (Bethesda)">
        <title>A reference genome for the long-term kleptoplast-retaining sea slug Elysia crispata morphotype clarki.</title>
        <authorList>
            <person name="Eastman K.E."/>
            <person name="Pendleton A.L."/>
            <person name="Shaikh M.A."/>
            <person name="Suttiyut T."/>
            <person name="Ogas R."/>
            <person name="Tomko P."/>
            <person name="Gavelis G."/>
            <person name="Widhalm J.R."/>
            <person name="Wisecaver J.H."/>
        </authorList>
    </citation>
    <scope>NUCLEOTIDE SEQUENCE</scope>
    <source>
        <strain evidence="1">ECLA1</strain>
    </source>
</reference>
<evidence type="ECO:0000313" key="2">
    <source>
        <dbReference type="Proteomes" id="UP001283361"/>
    </source>
</evidence>
<accession>A0AAE0ZY32</accession>
<dbReference type="EMBL" id="JAWDGP010003079">
    <property type="protein sequence ID" value="KAK3777397.1"/>
    <property type="molecule type" value="Genomic_DNA"/>
</dbReference>
<dbReference type="Proteomes" id="UP001283361">
    <property type="component" value="Unassembled WGS sequence"/>
</dbReference>
<proteinExistence type="predicted"/>
<protein>
    <submittedName>
        <fullName evidence="1">Uncharacterized protein</fullName>
    </submittedName>
</protein>
<evidence type="ECO:0000313" key="1">
    <source>
        <dbReference type="EMBL" id="KAK3777397.1"/>
    </source>
</evidence>
<comment type="caution">
    <text evidence="1">The sequence shown here is derived from an EMBL/GenBank/DDBJ whole genome shotgun (WGS) entry which is preliminary data.</text>
</comment>